<dbReference type="InParanoid" id="A0A1V8SKE4"/>
<accession>A0A1V8SKE4</accession>
<feature type="region of interest" description="Disordered" evidence="1">
    <location>
        <begin position="1"/>
        <end position="144"/>
    </location>
</feature>
<dbReference type="InterPro" id="IPR053203">
    <property type="entry name" value="Cisplatin_resist-associated"/>
</dbReference>
<reference evidence="3" key="1">
    <citation type="submission" date="2017-03" db="EMBL/GenBank/DDBJ databases">
        <title>Genomes of endolithic fungi from Antarctica.</title>
        <authorList>
            <person name="Coleine C."/>
            <person name="Masonjones S."/>
            <person name="Stajich J.E."/>
        </authorList>
    </citation>
    <scope>NUCLEOTIDE SEQUENCE [LARGE SCALE GENOMIC DNA]</scope>
    <source>
        <strain evidence="3">CCFEE 5527</strain>
    </source>
</reference>
<keyword evidence="3" id="KW-1185">Reference proteome</keyword>
<evidence type="ECO:0000313" key="3">
    <source>
        <dbReference type="Proteomes" id="UP000192596"/>
    </source>
</evidence>
<dbReference type="EMBL" id="NAJO01000040">
    <property type="protein sequence ID" value="OQN99341.1"/>
    <property type="molecule type" value="Genomic_DNA"/>
</dbReference>
<comment type="caution">
    <text evidence="2">The sequence shown here is derived from an EMBL/GenBank/DDBJ whole genome shotgun (WGS) entry which is preliminary data.</text>
</comment>
<dbReference type="InterPro" id="IPR022024">
    <property type="entry name" value="DUF3602"/>
</dbReference>
<sequence>MADKIHSTGRGGAGNIGEDPNTSYVESGITREGYVGEGRSEYSAGRGGAGNMIHTPKDSPALKPQQFPPTSSGSEDYIPETDTRSAEGYENFHTGRGGGGNVHKDKYGGHTHAQKEHAQGEKKEGLLDKVKEKLGGGKHHEETK</sequence>
<evidence type="ECO:0000256" key="1">
    <source>
        <dbReference type="SAM" id="MobiDB-lite"/>
    </source>
</evidence>
<dbReference type="PANTHER" id="PTHR34693:SF3">
    <property type="match status" value="1"/>
</dbReference>
<dbReference type="Proteomes" id="UP000192596">
    <property type="component" value="Unassembled WGS sequence"/>
</dbReference>
<gene>
    <name evidence="2" type="ORF">B0A48_14318</name>
</gene>
<dbReference type="AlphaFoldDB" id="A0A1V8SKE4"/>
<dbReference type="PANTHER" id="PTHR34693">
    <property type="entry name" value="PROTEIN PAR32"/>
    <property type="match status" value="1"/>
</dbReference>
<protein>
    <submittedName>
        <fullName evidence="2">Uncharacterized protein</fullName>
    </submittedName>
</protein>
<organism evidence="2 3">
    <name type="scientific">Cryoendolithus antarcticus</name>
    <dbReference type="NCBI Taxonomy" id="1507870"/>
    <lineage>
        <taxon>Eukaryota</taxon>
        <taxon>Fungi</taxon>
        <taxon>Dikarya</taxon>
        <taxon>Ascomycota</taxon>
        <taxon>Pezizomycotina</taxon>
        <taxon>Dothideomycetes</taxon>
        <taxon>Dothideomycetidae</taxon>
        <taxon>Cladosporiales</taxon>
        <taxon>Cladosporiaceae</taxon>
        <taxon>Cryoendolithus</taxon>
    </lineage>
</organism>
<dbReference type="OrthoDB" id="2537432at2759"/>
<name>A0A1V8SKE4_9PEZI</name>
<evidence type="ECO:0000313" key="2">
    <source>
        <dbReference type="EMBL" id="OQN99341.1"/>
    </source>
</evidence>
<dbReference type="Pfam" id="PF12223">
    <property type="entry name" value="DUF3602"/>
    <property type="match status" value="1"/>
</dbReference>
<proteinExistence type="predicted"/>
<feature type="compositionally biased region" description="Basic and acidic residues" evidence="1">
    <location>
        <begin position="102"/>
        <end position="144"/>
    </location>
</feature>